<reference evidence="1 2" key="1">
    <citation type="submission" date="2014-06" db="EMBL/GenBank/DDBJ databases">
        <authorList>
            <person name="Urmite Genomes Urmite Genomes"/>
        </authorList>
    </citation>
    <scope>NUCLEOTIDE SEQUENCE [LARGE SCALE GENOMIC DNA]</scope>
</reference>
<protein>
    <submittedName>
        <fullName evidence="1">Formyl-coenzyme A transferase</fullName>
    </submittedName>
</protein>
<dbReference type="AlphaFoldDB" id="A0A078KXD8"/>
<dbReference type="Gene3D" id="3.40.50.10540">
    <property type="entry name" value="Crotonobetainyl-coa:carnitine coa-transferase, domain 1"/>
    <property type="match status" value="1"/>
</dbReference>
<dbReference type="SUPFAM" id="SSF89796">
    <property type="entry name" value="CoA-transferase family III (CaiB/BaiF)"/>
    <property type="match status" value="2"/>
</dbReference>
<organism evidence="1 2">
    <name type="scientific">Legionella massiliensis</name>
    <dbReference type="NCBI Taxonomy" id="1034943"/>
    <lineage>
        <taxon>Bacteria</taxon>
        <taxon>Pseudomonadati</taxon>
        <taxon>Pseudomonadota</taxon>
        <taxon>Gammaproteobacteria</taxon>
        <taxon>Legionellales</taxon>
        <taxon>Legionellaceae</taxon>
        <taxon>Legionella</taxon>
    </lineage>
</organism>
<evidence type="ECO:0000313" key="1">
    <source>
        <dbReference type="EMBL" id="CDZ76414.1"/>
    </source>
</evidence>
<dbReference type="EMBL" id="CCSB01000001">
    <property type="protein sequence ID" value="CDZ76414.1"/>
    <property type="molecule type" value="Genomic_DNA"/>
</dbReference>
<dbReference type="eggNOG" id="COG1804">
    <property type="taxonomic scope" value="Bacteria"/>
</dbReference>
<dbReference type="PANTHER" id="PTHR48229:SF1">
    <property type="entry name" value="ALPHA METHYLACYL-COA RACEMASE-RELATED"/>
    <property type="match status" value="1"/>
</dbReference>
<dbReference type="InterPro" id="IPR003673">
    <property type="entry name" value="CoA-Trfase_fam_III"/>
</dbReference>
<keyword evidence="1" id="KW-0808">Transferase</keyword>
<dbReference type="InterPro" id="IPR052985">
    <property type="entry name" value="CoA-trans_III_biosynth/detox"/>
</dbReference>
<name>A0A078KXD8_9GAMM</name>
<dbReference type="Pfam" id="PF02515">
    <property type="entry name" value="CoA_transf_3"/>
    <property type="match status" value="1"/>
</dbReference>
<keyword evidence="2" id="KW-1185">Reference proteome</keyword>
<evidence type="ECO:0000313" key="2">
    <source>
        <dbReference type="Proteomes" id="UP000044071"/>
    </source>
</evidence>
<dbReference type="RefSeq" id="WP_043872945.1">
    <property type="nucleotide sequence ID" value="NZ_CCVW01000001.1"/>
</dbReference>
<dbReference type="OrthoDB" id="9058532at2"/>
<accession>A0A078KXD8</accession>
<dbReference type="Proteomes" id="UP000044071">
    <property type="component" value="Unassembled WGS sequence"/>
</dbReference>
<dbReference type="PANTHER" id="PTHR48229">
    <property type="entry name" value="CAIB/BAIF FAMILY ENZYME (AFU_ORTHOLOGUE AFUA_1G05360)-RELATED"/>
    <property type="match status" value="1"/>
</dbReference>
<dbReference type="InterPro" id="IPR023606">
    <property type="entry name" value="CoA-Trfase_III_dom_1_sf"/>
</dbReference>
<gene>
    <name evidence="1" type="primary">frc_1</name>
    <name evidence="1" type="ORF">BN59_00683</name>
</gene>
<dbReference type="STRING" id="1034943.BN59_00683"/>
<sequence>MLNSEQLIALRDLMDSIGLSTHYEGMVELIGKDPVLASPHKVGEAVSIALLLAAVANSVIWKHRTNIDNNLKIDIHDAIHYLHPVHFVWQSGYNMDLGADKVQINFNYKTKAGRSVWIQCGPPYPKLQDGYLNFFNCGNNRAAIGKVIEQWDAFELEEKLAELGLPCCVVRTKDEWRNHPQGKLLLNTPVIEIEKISEGAPSGLKKEESLDYPLEGVNVLDMTHVLAGPRSAMSLAEFGANVLYVASPTHLDPKTINLGVNHGKKSTFLDLEDAGDLNILQKLLTQTDVFTYSYRPSVAQRLSLEPKNICGLNPKGMIYLSINAFGHEGPWKLRPGFDQNAQMVTGFSVIEGGALETPKPSPVYYINDLLSAYFASAGVMTALHRRATEGGSYHVKISLARSCMWVQDLGLILPEDYLQMPKKDIYPKRFSTDPAEYTYLPKFITESSPYGDLVRLAPAVEFSNMRKIKKLNVVPFGSCKPEF</sequence>
<proteinExistence type="predicted"/>
<dbReference type="GO" id="GO:0016740">
    <property type="term" value="F:transferase activity"/>
    <property type="evidence" value="ECO:0007669"/>
    <property type="project" value="UniProtKB-KW"/>
</dbReference>